<proteinExistence type="inferred from homology"/>
<dbReference type="KEGG" id="nfn:NFRAN_2252"/>
<dbReference type="PROSITE" id="PS50163">
    <property type="entry name" value="RECA_3"/>
    <property type="match status" value="1"/>
</dbReference>
<keyword evidence="4 9" id="KW-0227">DNA damage</keyword>
<dbReference type="InterPro" id="IPR013632">
    <property type="entry name" value="Rad51_C"/>
</dbReference>
<dbReference type="EMBL" id="LR216287">
    <property type="protein sequence ID" value="VFJ14574.1"/>
    <property type="molecule type" value="Genomic_DNA"/>
</dbReference>
<evidence type="ECO:0000256" key="8">
    <source>
        <dbReference type="ARBA" id="ARBA00025684"/>
    </source>
</evidence>
<comment type="similarity">
    <text evidence="1 9">Belongs to the eukaryotic RecA-like protein family.</text>
</comment>
<dbReference type="PROSITE" id="PS50162">
    <property type="entry name" value="RECA_2"/>
    <property type="match status" value="1"/>
</dbReference>
<dbReference type="Proteomes" id="UP000294299">
    <property type="component" value="Chromosome NFRAN"/>
</dbReference>
<dbReference type="GO" id="GO:0005524">
    <property type="term" value="F:ATP binding"/>
    <property type="evidence" value="ECO:0007669"/>
    <property type="project" value="UniProtKB-KW"/>
</dbReference>
<evidence type="ECO:0000256" key="7">
    <source>
        <dbReference type="ARBA" id="ARBA00023172"/>
    </source>
</evidence>
<dbReference type="PIRSF" id="PIRSF005856">
    <property type="entry name" value="Rad51"/>
    <property type="match status" value="1"/>
</dbReference>
<dbReference type="GO" id="GO:0006281">
    <property type="term" value="P:DNA repair"/>
    <property type="evidence" value="ECO:0007669"/>
    <property type="project" value="InterPro"/>
</dbReference>
<dbReference type="InterPro" id="IPR020587">
    <property type="entry name" value="RecA_monomer-monomer_interface"/>
</dbReference>
<gene>
    <name evidence="12" type="ORF">NFRAN_2252</name>
</gene>
<dbReference type="InterPro" id="IPR003593">
    <property type="entry name" value="AAA+_ATPase"/>
</dbReference>
<evidence type="ECO:0000256" key="4">
    <source>
        <dbReference type="ARBA" id="ARBA00022763"/>
    </source>
</evidence>
<dbReference type="SMART" id="SM00382">
    <property type="entry name" value="AAA"/>
    <property type="match status" value="1"/>
</dbReference>
<name>A0A484IG01_9ARCH</name>
<keyword evidence="7 9" id="KW-0233">DNA recombination</keyword>
<feature type="domain" description="RecA family profile 1" evidence="10">
    <location>
        <begin position="100"/>
        <end position="271"/>
    </location>
</feature>
<keyword evidence="6 9" id="KW-0238">DNA-binding</keyword>
<evidence type="ECO:0000313" key="13">
    <source>
        <dbReference type="Proteomes" id="UP000294299"/>
    </source>
</evidence>
<evidence type="ECO:0000256" key="3">
    <source>
        <dbReference type="ARBA" id="ARBA00022741"/>
    </source>
</evidence>
<keyword evidence="5" id="KW-0067">ATP-binding</keyword>
<dbReference type="RefSeq" id="WP_232037986.1">
    <property type="nucleotide sequence ID" value="NZ_LR216287.1"/>
</dbReference>
<dbReference type="PANTHER" id="PTHR22942">
    <property type="entry name" value="RECA/RAD51/RADA DNA STRAND-PAIRING FAMILY MEMBER"/>
    <property type="match status" value="1"/>
</dbReference>
<dbReference type="NCBIfam" id="NF003301">
    <property type="entry name" value="PRK04301.1"/>
    <property type="match status" value="1"/>
</dbReference>
<feature type="domain" description="RecA family profile 2" evidence="11">
    <location>
        <begin position="279"/>
        <end position="338"/>
    </location>
</feature>
<evidence type="ECO:0000259" key="10">
    <source>
        <dbReference type="PROSITE" id="PS50162"/>
    </source>
</evidence>
<dbReference type="GO" id="GO:0003677">
    <property type="term" value="F:DNA binding"/>
    <property type="evidence" value="ECO:0007669"/>
    <property type="project" value="UniProtKB-KW"/>
</dbReference>
<dbReference type="InterPro" id="IPR020588">
    <property type="entry name" value="RecA_ATP-bd"/>
</dbReference>
<dbReference type="GO" id="GO:0006310">
    <property type="term" value="P:DNA recombination"/>
    <property type="evidence" value="ECO:0007669"/>
    <property type="project" value="UniProtKB-KW"/>
</dbReference>
<evidence type="ECO:0000256" key="6">
    <source>
        <dbReference type="ARBA" id="ARBA00023125"/>
    </source>
</evidence>
<accession>A0A484IG01</accession>
<dbReference type="GO" id="GO:0140664">
    <property type="term" value="F:ATP-dependent DNA damage sensor activity"/>
    <property type="evidence" value="ECO:0007669"/>
    <property type="project" value="InterPro"/>
</dbReference>
<dbReference type="PANTHER" id="PTHR22942:SF30">
    <property type="entry name" value="MEIOTIC RECOMBINATION PROTEIN DMC1_LIM15 HOMOLOG"/>
    <property type="match status" value="1"/>
</dbReference>
<comment type="function">
    <text evidence="8 9">Involved in DNA repair and in homologous recombination. Binds and assemble on single-stranded DNA to form a nucleoprotein filament. Hydrolyzes ATP in a ssDNA-dependent manner and promotes DNA strand exchange between homologous DNA molecules.</text>
</comment>
<evidence type="ECO:0000256" key="9">
    <source>
        <dbReference type="PIRNR" id="PIRNR005856"/>
    </source>
</evidence>
<reference evidence="12 13" key="1">
    <citation type="submission" date="2019-02" db="EMBL/GenBank/DDBJ databases">
        <authorList>
            <person name="Lehtovirta-Morley E L."/>
        </authorList>
    </citation>
    <scope>NUCLEOTIDE SEQUENCE [LARGE SCALE GENOMIC DNA]</scope>
    <source>
        <strain evidence="12">NFRAN1</strain>
    </source>
</reference>
<dbReference type="InterPro" id="IPR016467">
    <property type="entry name" value="DNA_recomb/repair_RecA-like"/>
</dbReference>
<dbReference type="GeneID" id="39421483"/>
<evidence type="ECO:0000259" key="11">
    <source>
        <dbReference type="PROSITE" id="PS50163"/>
    </source>
</evidence>
<evidence type="ECO:0000256" key="2">
    <source>
        <dbReference type="ARBA" id="ARBA00018144"/>
    </source>
</evidence>
<dbReference type="Gene3D" id="3.40.50.300">
    <property type="entry name" value="P-loop containing nucleotide triphosphate hydrolases"/>
    <property type="match status" value="1"/>
</dbReference>
<evidence type="ECO:0000313" key="12">
    <source>
        <dbReference type="EMBL" id="VFJ14574.1"/>
    </source>
</evidence>
<organism evidence="12 13">
    <name type="scientific">Candidatus Nitrosocosmicus franklandianus</name>
    <dbReference type="NCBI Taxonomy" id="1798806"/>
    <lineage>
        <taxon>Archaea</taxon>
        <taxon>Nitrososphaerota</taxon>
        <taxon>Nitrososphaeria</taxon>
        <taxon>Nitrososphaerales</taxon>
        <taxon>Nitrososphaeraceae</taxon>
        <taxon>Candidatus Nitrosocosmicus</taxon>
    </lineage>
</organism>
<dbReference type="Pfam" id="PF08423">
    <property type="entry name" value="Rad51"/>
    <property type="match status" value="1"/>
</dbReference>
<sequence>MKHALDPDDSSFNQKSKNESLSVDLLRDLSDDLISQLKRVGFLSLKDIVIEGPSELSSKSGLSINESNLIYNLAITYLEDMGIMEMRFTPATTIYHKRKKIGRISTGSRNFDKLLGGGIETNAITEVYGEFGTGKTQLCHTVSVMVQLNQSEGGLDGRALYVDTENTFRPERIETISKTRNQDPDKILDNIIVAKAYSSAHQELILSESSHIIESQDIKLLIFDSAISLYRSEFIGLSSLSLRQQRLNKLFHSMMRIAQTHQVAVLLANQVQSSPETGYGNMPFKAAGGNIFAHASTYRIFLRKSNRNRIARMVDSPNHPESEIVFTINESGITDPKTSN</sequence>
<dbReference type="InterPro" id="IPR027417">
    <property type="entry name" value="P-loop_NTPase"/>
</dbReference>
<evidence type="ECO:0000256" key="1">
    <source>
        <dbReference type="ARBA" id="ARBA00008050"/>
    </source>
</evidence>
<dbReference type="AlphaFoldDB" id="A0A484IG01"/>
<dbReference type="SUPFAM" id="SSF52540">
    <property type="entry name" value="P-loop containing nucleoside triphosphate hydrolases"/>
    <property type="match status" value="1"/>
</dbReference>
<protein>
    <recommendedName>
        <fullName evidence="2 9">DNA repair and recombination protein RadA</fullName>
    </recommendedName>
</protein>
<keyword evidence="3" id="KW-0547">Nucleotide-binding</keyword>
<keyword evidence="13" id="KW-1185">Reference proteome</keyword>
<evidence type="ECO:0000256" key="5">
    <source>
        <dbReference type="ARBA" id="ARBA00022840"/>
    </source>
</evidence>
<dbReference type="FunFam" id="3.40.50.300:FF:002052">
    <property type="entry name" value="DNA repair protein RAD51 homolog"/>
    <property type="match status" value="1"/>
</dbReference>